<feature type="transmembrane region" description="Helical" evidence="1">
    <location>
        <begin position="34"/>
        <end position="53"/>
    </location>
</feature>
<keyword evidence="1" id="KW-0472">Membrane</keyword>
<protein>
    <submittedName>
        <fullName evidence="2">Uncharacterized protein</fullName>
    </submittedName>
</protein>
<dbReference type="RefSeq" id="WP_144263089.1">
    <property type="nucleotide sequence ID" value="NZ_QMDX01000013.1"/>
</dbReference>
<evidence type="ECO:0000256" key="1">
    <source>
        <dbReference type="SAM" id="Phobius"/>
    </source>
</evidence>
<comment type="caution">
    <text evidence="2">The sequence shown here is derived from an EMBL/GenBank/DDBJ whole genome shotgun (WGS) entry which is preliminary data.</text>
</comment>
<evidence type="ECO:0000313" key="2">
    <source>
        <dbReference type="EMBL" id="TSD09354.1"/>
    </source>
</evidence>
<dbReference type="EMBL" id="QMDX01000013">
    <property type="protein sequence ID" value="TSD09354.1"/>
    <property type="molecule type" value="Genomic_DNA"/>
</dbReference>
<evidence type="ECO:0000313" key="3">
    <source>
        <dbReference type="Proteomes" id="UP000319894"/>
    </source>
</evidence>
<dbReference type="InParanoid" id="A0A554MW50"/>
<reference evidence="2 3" key="1">
    <citation type="submission" date="2018-06" db="EMBL/GenBank/DDBJ databases">
        <title>Natronomonas sp. F16-60 a new haloarchaeon isolated from a solar saltern of Isla Cristina, Huelva, Spain.</title>
        <authorList>
            <person name="Duran-Viseras A."/>
            <person name="Sanchez-Porro C."/>
            <person name="Ventosa A."/>
        </authorList>
    </citation>
    <scope>NUCLEOTIDE SEQUENCE [LARGE SCALE GENOMIC DNA]</scope>
    <source>
        <strain evidence="2 3">F16-60</strain>
    </source>
</reference>
<keyword evidence="1" id="KW-0812">Transmembrane</keyword>
<dbReference type="Proteomes" id="UP000319894">
    <property type="component" value="Unassembled WGS sequence"/>
</dbReference>
<dbReference type="AlphaFoldDB" id="A0A554MW50"/>
<keyword evidence="3" id="KW-1185">Reference proteome</keyword>
<gene>
    <name evidence="2" type="ORF">DP107_15690</name>
</gene>
<sequence length="60" mass="5900">MASDWRKVGLGLLLLVVSSVVVVGYGLRNGPIPPAVAVGGAVGVVAGTLLLGLSEEDASV</sequence>
<proteinExistence type="predicted"/>
<accession>A0A554MW50</accession>
<keyword evidence="1" id="KW-1133">Transmembrane helix</keyword>
<name>A0A554MW50_9EURY</name>
<organism evidence="2 3">
    <name type="scientific">Haloglomus irregulare</name>
    <dbReference type="NCBI Taxonomy" id="2234134"/>
    <lineage>
        <taxon>Archaea</taxon>
        <taxon>Methanobacteriati</taxon>
        <taxon>Methanobacteriota</taxon>
        <taxon>Stenosarchaea group</taxon>
        <taxon>Halobacteria</taxon>
        <taxon>Halobacteriales</taxon>
        <taxon>Natronomonadaceae</taxon>
        <taxon>Haloglomus</taxon>
    </lineage>
</organism>